<dbReference type="InterPro" id="IPR016163">
    <property type="entry name" value="Ald_DH_C"/>
</dbReference>
<dbReference type="GeneID" id="115884302"/>
<evidence type="ECO:0000256" key="2">
    <source>
        <dbReference type="ARBA" id="ARBA00023002"/>
    </source>
</evidence>
<dbReference type="InParanoid" id="A0A6J2Y4W1"/>
<dbReference type="RefSeq" id="XP_030758702.1">
    <property type="nucleotide sequence ID" value="XM_030902842.1"/>
</dbReference>
<keyword evidence="2 4" id="KW-0560">Oxidoreductase</keyword>
<evidence type="ECO:0000313" key="10">
    <source>
        <dbReference type="Proteomes" id="UP000504635"/>
    </source>
</evidence>
<comment type="similarity">
    <text evidence="1 4 7">Belongs to the aldehyde dehydrogenase family.</text>
</comment>
<accession>A0A6J2Y4W1</accession>
<dbReference type="PANTHER" id="PTHR43570:SF16">
    <property type="entry name" value="ALDEHYDE DEHYDROGENASE TYPE III, ISOFORM Q"/>
    <property type="match status" value="1"/>
</dbReference>
<dbReference type="InterPro" id="IPR012394">
    <property type="entry name" value="Aldehyde_DH_NAD(P)"/>
</dbReference>
<feature type="active site" evidence="5 6">
    <location>
        <position position="210"/>
    </location>
</feature>
<dbReference type="InterPro" id="IPR016161">
    <property type="entry name" value="Ald_DH/histidinol_DH"/>
</dbReference>
<evidence type="ECO:0000259" key="9">
    <source>
        <dbReference type="Pfam" id="PF00171"/>
    </source>
</evidence>
<dbReference type="GO" id="GO:0004029">
    <property type="term" value="F:aldehyde dehydrogenase (NAD+) activity"/>
    <property type="evidence" value="ECO:0007669"/>
    <property type="project" value="TreeGrafter"/>
</dbReference>
<dbReference type="Pfam" id="PF00171">
    <property type="entry name" value="Aldedh"/>
    <property type="match status" value="1"/>
</dbReference>
<keyword evidence="10" id="KW-1185">Reference proteome</keyword>
<reference evidence="11" key="1">
    <citation type="submission" date="2025-08" db="UniProtKB">
        <authorList>
            <consortium name="RefSeq"/>
        </authorList>
    </citation>
    <scope>IDENTIFICATION</scope>
    <source>
        <tissue evidence="11">Gonads</tissue>
    </source>
</reference>
<evidence type="ECO:0000256" key="8">
    <source>
        <dbReference type="SAM" id="Phobius"/>
    </source>
</evidence>
<dbReference type="GO" id="GO:0005737">
    <property type="term" value="C:cytoplasm"/>
    <property type="evidence" value="ECO:0007669"/>
    <property type="project" value="TreeGrafter"/>
</dbReference>
<proteinExistence type="inferred from homology"/>
<dbReference type="OrthoDB" id="440325at2759"/>
<dbReference type="Proteomes" id="UP000504635">
    <property type="component" value="Unplaced"/>
</dbReference>
<dbReference type="FunCoup" id="A0A6J2Y4W1">
    <property type="interactions" value="524"/>
</dbReference>
<organism evidence="10 11">
    <name type="scientific">Sitophilus oryzae</name>
    <name type="common">Rice weevil</name>
    <name type="synonym">Curculio oryzae</name>
    <dbReference type="NCBI Taxonomy" id="7048"/>
    <lineage>
        <taxon>Eukaryota</taxon>
        <taxon>Metazoa</taxon>
        <taxon>Ecdysozoa</taxon>
        <taxon>Arthropoda</taxon>
        <taxon>Hexapoda</taxon>
        <taxon>Insecta</taxon>
        <taxon>Pterygota</taxon>
        <taxon>Neoptera</taxon>
        <taxon>Endopterygota</taxon>
        <taxon>Coleoptera</taxon>
        <taxon>Polyphaga</taxon>
        <taxon>Cucujiformia</taxon>
        <taxon>Curculionidae</taxon>
        <taxon>Dryophthorinae</taxon>
        <taxon>Sitophilus</taxon>
    </lineage>
</organism>
<dbReference type="SUPFAM" id="SSF53720">
    <property type="entry name" value="ALDH-like"/>
    <property type="match status" value="1"/>
</dbReference>
<keyword evidence="8" id="KW-0812">Transmembrane</keyword>
<dbReference type="InterPro" id="IPR015590">
    <property type="entry name" value="Aldehyde_DH_dom"/>
</dbReference>
<dbReference type="FunFam" id="3.40.309.10:FF:000003">
    <property type="entry name" value="Aldehyde dehydrogenase"/>
    <property type="match status" value="1"/>
</dbReference>
<dbReference type="Gene3D" id="3.40.605.10">
    <property type="entry name" value="Aldehyde Dehydrogenase, Chain A, domain 1"/>
    <property type="match status" value="1"/>
</dbReference>
<dbReference type="GO" id="GO:0006081">
    <property type="term" value="P:aldehyde metabolic process"/>
    <property type="evidence" value="ECO:0007669"/>
    <property type="project" value="InterPro"/>
</dbReference>
<evidence type="ECO:0000256" key="5">
    <source>
        <dbReference type="PIRSR" id="PIRSR036492-1"/>
    </source>
</evidence>
<keyword evidence="8" id="KW-0472">Membrane</keyword>
<evidence type="ECO:0000256" key="1">
    <source>
        <dbReference type="ARBA" id="ARBA00009986"/>
    </source>
</evidence>
<evidence type="ECO:0000256" key="6">
    <source>
        <dbReference type="PROSITE-ProRule" id="PRU10007"/>
    </source>
</evidence>
<dbReference type="PANTHER" id="PTHR43570">
    <property type="entry name" value="ALDEHYDE DEHYDROGENASE"/>
    <property type="match status" value="1"/>
</dbReference>
<protein>
    <recommendedName>
        <fullName evidence="4">Aldehyde dehydrogenase</fullName>
    </recommendedName>
</protein>
<sequence>MASPSEIVAVLRNSFKSGKTLSLEYRIKQLKNLHRMYTEKEKEILTAMYKDLRKSKMEAVVTELDILINDIKNTLYNIRQWHKNEYVHKDIANLLDTAYIQKDPYGVALVIGSWNYPLQLLLLPVQGAIAAGNCVLLKPSEVSQFTAKLLAEIIPQYLDPDCYRVYNGGPEETTEALKEKFDIIFYTGSSAVGKIIHSAANKNLTPTILELGGKSPCYIDNSVNLKRAVRRIIWGKFLNVGQTCVAPDYILCTTDVQNKFIELAKEVITEYFGKNPKESPDLGRIISDKHFQRLTALLKDGNVAVGGEYDANEKYIAPTILINAKINSAVLNEEIFGPILPIVNIDDTVDAIQYINSREKPLALYIFSDNKNDVELILKNTSSGSVCVNDTIMQLTVDTLPFGGVGNSGMGSYHGKFSFDAFSHKKSVLYKDLGFIGEKLSEARYPPYSPGKMAYLRFMLTKRPISLSIPSNLLYFLTGVLTTYLIQAYLKHMS</sequence>
<dbReference type="PROSITE" id="PS00687">
    <property type="entry name" value="ALDEHYDE_DEHYDR_GLU"/>
    <property type="match status" value="1"/>
</dbReference>
<feature type="transmembrane region" description="Helical" evidence="8">
    <location>
        <begin position="473"/>
        <end position="490"/>
    </location>
</feature>
<feature type="domain" description="Aldehyde dehydrogenase" evidence="9">
    <location>
        <begin position="9"/>
        <end position="428"/>
    </location>
</feature>
<feature type="active site" evidence="5">
    <location>
        <position position="244"/>
    </location>
</feature>
<evidence type="ECO:0000256" key="3">
    <source>
        <dbReference type="ARBA" id="ARBA00023027"/>
    </source>
</evidence>
<dbReference type="InterPro" id="IPR029510">
    <property type="entry name" value="Ald_DH_CS_GLU"/>
</dbReference>
<keyword evidence="3" id="KW-0520">NAD</keyword>
<dbReference type="Gene3D" id="3.40.309.10">
    <property type="entry name" value="Aldehyde Dehydrogenase, Chain A, domain 2"/>
    <property type="match status" value="1"/>
</dbReference>
<keyword evidence="8" id="KW-1133">Transmembrane helix</keyword>
<dbReference type="PIRSF" id="PIRSF036492">
    <property type="entry name" value="ALDH"/>
    <property type="match status" value="1"/>
</dbReference>
<name>A0A6J2Y4W1_SITOR</name>
<evidence type="ECO:0000313" key="11">
    <source>
        <dbReference type="RefSeq" id="XP_030758702.1"/>
    </source>
</evidence>
<dbReference type="KEGG" id="soy:115884302"/>
<evidence type="ECO:0000256" key="7">
    <source>
        <dbReference type="RuleBase" id="RU003345"/>
    </source>
</evidence>
<dbReference type="FunFam" id="3.40.605.10:FF:000004">
    <property type="entry name" value="Aldehyde dehydrogenase"/>
    <property type="match status" value="1"/>
</dbReference>
<dbReference type="InterPro" id="IPR016162">
    <property type="entry name" value="Ald_DH_N"/>
</dbReference>
<gene>
    <name evidence="11" type="primary">LOC115884302</name>
</gene>
<evidence type="ECO:0000256" key="4">
    <source>
        <dbReference type="PIRNR" id="PIRNR036492"/>
    </source>
</evidence>
<dbReference type="AlphaFoldDB" id="A0A6J2Y4W1"/>